<dbReference type="GeneID" id="106164341"/>
<dbReference type="RefSeq" id="XP_013397673.1">
    <property type="nucleotide sequence ID" value="XM_013542219.1"/>
</dbReference>
<dbReference type="SUPFAM" id="SSF56436">
    <property type="entry name" value="C-type lectin-like"/>
    <property type="match status" value="1"/>
</dbReference>
<dbReference type="Proteomes" id="UP000085678">
    <property type="component" value="Unplaced"/>
</dbReference>
<dbReference type="AlphaFoldDB" id="A0A1S3IHS5"/>
<protein>
    <submittedName>
        <fullName evidence="3">Uncharacterized protein LOC106164341</fullName>
    </submittedName>
</protein>
<feature type="domain" description="C-type lectin" evidence="1">
    <location>
        <begin position="1"/>
        <end position="107"/>
    </location>
</feature>
<dbReference type="InterPro" id="IPR016186">
    <property type="entry name" value="C-type_lectin-like/link_sf"/>
</dbReference>
<proteinExistence type="predicted"/>
<evidence type="ECO:0000259" key="1">
    <source>
        <dbReference type="PROSITE" id="PS50041"/>
    </source>
</evidence>
<organism evidence="2 3">
    <name type="scientific">Lingula anatina</name>
    <name type="common">Brachiopod</name>
    <name type="synonym">Lingula unguis</name>
    <dbReference type="NCBI Taxonomy" id="7574"/>
    <lineage>
        <taxon>Eukaryota</taxon>
        <taxon>Metazoa</taxon>
        <taxon>Spiralia</taxon>
        <taxon>Lophotrochozoa</taxon>
        <taxon>Brachiopoda</taxon>
        <taxon>Linguliformea</taxon>
        <taxon>Lingulata</taxon>
        <taxon>Lingulida</taxon>
        <taxon>Linguloidea</taxon>
        <taxon>Lingulidae</taxon>
        <taxon>Lingula</taxon>
    </lineage>
</organism>
<dbReference type="Pfam" id="PF00059">
    <property type="entry name" value="Lectin_C"/>
    <property type="match status" value="1"/>
</dbReference>
<gene>
    <name evidence="3" type="primary">LOC106164341</name>
</gene>
<evidence type="ECO:0000313" key="3">
    <source>
        <dbReference type="RefSeq" id="XP_013397673.1"/>
    </source>
</evidence>
<dbReference type="PROSITE" id="PS50041">
    <property type="entry name" value="C_TYPE_LECTIN_2"/>
    <property type="match status" value="1"/>
</dbReference>
<dbReference type="InterPro" id="IPR016187">
    <property type="entry name" value="CTDL_fold"/>
</dbReference>
<reference evidence="3" key="1">
    <citation type="submission" date="2025-08" db="UniProtKB">
        <authorList>
            <consortium name="RefSeq"/>
        </authorList>
    </citation>
    <scope>IDENTIFICATION</scope>
    <source>
        <tissue evidence="3">Gonads</tissue>
    </source>
</reference>
<dbReference type="InterPro" id="IPR001304">
    <property type="entry name" value="C-type_lectin-like"/>
</dbReference>
<dbReference type="InParanoid" id="A0A1S3IHS5"/>
<name>A0A1S3IHS5_LINAN</name>
<dbReference type="CDD" id="cd00037">
    <property type="entry name" value="CLECT"/>
    <property type="match status" value="1"/>
</dbReference>
<keyword evidence="2" id="KW-1185">Reference proteome</keyword>
<evidence type="ECO:0000313" key="2">
    <source>
        <dbReference type="Proteomes" id="UP000085678"/>
    </source>
</evidence>
<sequence length="110" mass="12296">MSWVDAERYCAENYQARLVSVETAAEYEVIRAQMNADQQGQEWWSGGNDLFRRNDLIWAGTGRAVNSTASGILLTGADGNGRCVQLRPQQRDMNAVSCELQLNFICETGF</sequence>
<dbReference type="Gene3D" id="3.10.100.10">
    <property type="entry name" value="Mannose-Binding Protein A, subunit A"/>
    <property type="match status" value="1"/>
</dbReference>
<accession>A0A1S3IHS5</accession>
<dbReference type="KEGG" id="lak:106164341"/>